<dbReference type="Pfam" id="PF00589">
    <property type="entry name" value="Phage_integrase"/>
    <property type="match status" value="1"/>
</dbReference>
<dbReference type="SUPFAM" id="SSF56349">
    <property type="entry name" value="DNA breaking-rejoining enzymes"/>
    <property type="match status" value="1"/>
</dbReference>
<dbReference type="PANTHER" id="PTHR30349:SF87">
    <property type="entry name" value="TRANSPOSASE A"/>
    <property type="match status" value="1"/>
</dbReference>
<accession>A0A0E3PLF4</accession>
<gene>
    <name evidence="3" type="ORF">MSSAC_1039</name>
    <name evidence="4" type="ORF">MSSAC_2758</name>
</gene>
<name>A0A0E3PLF4_9EURY</name>
<dbReference type="PROSITE" id="PS51898">
    <property type="entry name" value="TYR_RECOMBINASE"/>
    <property type="match status" value="1"/>
</dbReference>
<evidence type="ECO:0000313" key="3">
    <source>
        <dbReference type="EMBL" id="AKB35629.1"/>
    </source>
</evidence>
<dbReference type="GO" id="GO:0015074">
    <property type="term" value="P:DNA integration"/>
    <property type="evidence" value="ECO:0007669"/>
    <property type="project" value="InterPro"/>
</dbReference>
<feature type="domain" description="Tyr recombinase" evidence="2">
    <location>
        <begin position="108"/>
        <end position="288"/>
    </location>
</feature>
<dbReference type="InterPro" id="IPR011010">
    <property type="entry name" value="DNA_brk_join_enz"/>
</dbReference>
<dbReference type="EMBL" id="CP009508">
    <property type="protein sequence ID" value="AKB37348.1"/>
    <property type="molecule type" value="Genomic_DNA"/>
</dbReference>
<evidence type="ECO:0000256" key="1">
    <source>
        <dbReference type="ARBA" id="ARBA00023172"/>
    </source>
</evidence>
<evidence type="ECO:0000313" key="4">
    <source>
        <dbReference type="EMBL" id="AKB37348.1"/>
    </source>
</evidence>
<dbReference type="PANTHER" id="PTHR30349">
    <property type="entry name" value="PHAGE INTEGRASE-RELATED"/>
    <property type="match status" value="1"/>
</dbReference>
<protein>
    <submittedName>
        <fullName evidence="4">Integrase</fullName>
    </submittedName>
</protein>
<dbReference type="HOGENOM" id="CLU_027562_2_2_2"/>
<proteinExistence type="predicted"/>
<dbReference type="GO" id="GO:0006310">
    <property type="term" value="P:DNA recombination"/>
    <property type="evidence" value="ECO:0007669"/>
    <property type="project" value="UniProtKB-KW"/>
</dbReference>
<sequence length="364" mass="41315">MRTAEYSEANRIAILDFENYLFANGVGSLRILSCVSTLHRFAEQLTKDFIQMDKLEVQRIVAGVERSDLADSTKQQRKAILKQFFRWLQGDNNAASWIRASTKLKSKKLPENLLTESEIKRMIAAAKNPRDKALISLLYDSGARIGELGNLKIRNVIFDEYGAVIEIKGKTGPRRTRIMFSMSYISTWIDNHPNRKKPEDFLFINLTGKNSGKQMGHDGIHKAIKKAAELAGIEKRVYNHLFRHSRATELAKHLTEAQMDSYLGWVPGSNMPAVYVHLSGRDTDEAILRMYGKSTKEEKLPELISRTCARCGKENGPTTRYCAGCGLPLDIEAMQEVDESRAKLMRAIELMMKDEEIRTLLDKV</sequence>
<dbReference type="EMBL" id="CP009508">
    <property type="protein sequence ID" value="AKB35629.1"/>
    <property type="molecule type" value="Genomic_DNA"/>
</dbReference>
<dbReference type="InterPro" id="IPR013762">
    <property type="entry name" value="Integrase-like_cat_sf"/>
</dbReference>
<dbReference type="Proteomes" id="UP000033123">
    <property type="component" value="Chromosome"/>
</dbReference>
<dbReference type="PATRIC" id="fig|1434118.4.peg.1333"/>
<evidence type="ECO:0000259" key="2">
    <source>
        <dbReference type="PROSITE" id="PS51898"/>
    </source>
</evidence>
<evidence type="ECO:0000313" key="5">
    <source>
        <dbReference type="Proteomes" id="UP000033123"/>
    </source>
</evidence>
<dbReference type="KEGG" id="msj:MSSAC_2758"/>
<reference evidence="3 5" key="1">
    <citation type="submission" date="2014-07" db="EMBL/GenBank/DDBJ databases">
        <title>Methanogenic archaea and the global carbon cycle.</title>
        <authorList>
            <person name="Henriksen J.R."/>
            <person name="Luke J."/>
            <person name="Reinhart S."/>
            <person name="Benedict M.N."/>
            <person name="Youngblut N.D."/>
            <person name="Metcalf M.E."/>
            <person name="Whitaker R.J."/>
            <person name="Metcalf W.W."/>
        </authorList>
    </citation>
    <scope>NUCLEOTIDE SEQUENCE [LARGE SCALE GENOMIC DNA]</scope>
    <source>
        <strain evidence="3 5">C2J</strain>
    </source>
</reference>
<dbReference type="KEGG" id="msj:MSSAC_1039"/>
<organism evidence="3 5">
    <name type="scientific">Methanosarcina siciliae C2J</name>
    <dbReference type="NCBI Taxonomy" id="1434118"/>
    <lineage>
        <taxon>Archaea</taxon>
        <taxon>Methanobacteriati</taxon>
        <taxon>Methanobacteriota</taxon>
        <taxon>Stenosarchaea group</taxon>
        <taxon>Methanomicrobia</taxon>
        <taxon>Methanosarcinales</taxon>
        <taxon>Methanosarcinaceae</taxon>
        <taxon>Methanosarcina</taxon>
    </lineage>
</organism>
<dbReference type="InterPro" id="IPR050090">
    <property type="entry name" value="Tyrosine_recombinase_XerCD"/>
</dbReference>
<dbReference type="Gene3D" id="1.10.443.10">
    <property type="entry name" value="Intergrase catalytic core"/>
    <property type="match status" value="1"/>
</dbReference>
<dbReference type="InterPro" id="IPR002104">
    <property type="entry name" value="Integrase_catalytic"/>
</dbReference>
<dbReference type="GO" id="GO:0003677">
    <property type="term" value="F:DNA binding"/>
    <property type="evidence" value="ECO:0007669"/>
    <property type="project" value="InterPro"/>
</dbReference>
<dbReference type="AlphaFoldDB" id="A0A0E3PLF4"/>
<keyword evidence="1" id="KW-0233">DNA recombination</keyword>
<dbReference type="STRING" id="1434118.MSSAC_1039"/>